<dbReference type="Pfam" id="PF23598">
    <property type="entry name" value="LRR_14"/>
    <property type="match status" value="1"/>
</dbReference>
<name>A0A6P6FZ69_ZIZJJ</name>
<proteinExistence type="predicted"/>
<evidence type="ECO:0000313" key="9">
    <source>
        <dbReference type="RefSeq" id="XP_024927259.3"/>
    </source>
</evidence>
<dbReference type="PRINTS" id="PR00364">
    <property type="entry name" value="DISEASERSIST"/>
</dbReference>
<dbReference type="GeneID" id="107413222"/>
<evidence type="ECO:0000256" key="2">
    <source>
        <dbReference type="ARBA" id="ARBA00022741"/>
    </source>
</evidence>
<dbReference type="Pfam" id="PF00931">
    <property type="entry name" value="NB-ARC"/>
    <property type="match status" value="1"/>
</dbReference>
<dbReference type="Gene3D" id="3.40.50.300">
    <property type="entry name" value="P-loop containing nucleotide triphosphate hydrolases"/>
    <property type="match status" value="1"/>
</dbReference>
<dbReference type="InterPro" id="IPR036388">
    <property type="entry name" value="WH-like_DNA-bd_sf"/>
</dbReference>
<dbReference type="Gene3D" id="1.20.5.4130">
    <property type="match status" value="1"/>
</dbReference>
<keyword evidence="2" id="KW-0547">Nucleotide-binding</keyword>
<feature type="domain" description="NB-ARC" evidence="4">
    <location>
        <begin position="165"/>
        <end position="334"/>
    </location>
</feature>
<evidence type="ECO:0000256" key="1">
    <source>
        <dbReference type="ARBA" id="ARBA00022737"/>
    </source>
</evidence>
<keyword evidence="3" id="KW-0611">Plant defense</keyword>
<dbReference type="InterPro" id="IPR027417">
    <property type="entry name" value="P-loop_NTPase"/>
</dbReference>
<dbReference type="GO" id="GO:0043531">
    <property type="term" value="F:ADP binding"/>
    <property type="evidence" value="ECO:0007669"/>
    <property type="project" value="InterPro"/>
</dbReference>
<dbReference type="Gene3D" id="3.80.10.10">
    <property type="entry name" value="Ribonuclease Inhibitor"/>
    <property type="match status" value="1"/>
</dbReference>
<dbReference type="InterPro" id="IPR041118">
    <property type="entry name" value="Rx_N"/>
</dbReference>
<dbReference type="GO" id="GO:0098542">
    <property type="term" value="P:defense response to other organism"/>
    <property type="evidence" value="ECO:0007669"/>
    <property type="project" value="TreeGrafter"/>
</dbReference>
<dbReference type="PANTHER" id="PTHR23155">
    <property type="entry name" value="DISEASE RESISTANCE PROTEIN RP"/>
    <property type="match status" value="1"/>
</dbReference>
<dbReference type="Proteomes" id="UP001652623">
    <property type="component" value="Chromosome 8"/>
</dbReference>
<dbReference type="KEGG" id="zju:107413222"/>
<dbReference type="CDD" id="cd14798">
    <property type="entry name" value="RX-CC_like"/>
    <property type="match status" value="1"/>
</dbReference>
<evidence type="ECO:0000259" key="5">
    <source>
        <dbReference type="Pfam" id="PF18052"/>
    </source>
</evidence>
<dbReference type="FunCoup" id="A0A6P6FZ69">
    <property type="interactions" value="483"/>
</dbReference>
<dbReference type="InterPro" id="IPR002182">
    <property type="entry name" value="NB-ARC"/>
</dbReference>
<reference evidence="9" key="1">
    <citation type="submission" date="2025-08" db="UniProtKB">
        <authorList>
            <consortium name="RefSeq"/>
        </authorList>
    </citation>
    <scope>IDENTIFICATION</scope>
    <source>
        <tissue evidence="9">Seedling</tissue>
    </source>
</reference>
<dbReference type="Pfam" id="PF18052">
    <property type="entry name" value="Rx_N"/>
    <property type="match status" value="1"/>
</dbReference>
<dbReference type="InterPro" id="IPR044974">
    <property type="entry name" value="Disease_R_plants"/>
</dbReference>
<evidence type="ECO:0000313" key="8">
    <source>
        <dbReference type="Proteomes" id="UP001652623"/>
    </source>
</evidence>
<dbReference type="Pfam" id="PF23559">
    <property type="entry name" value="WHD_DRP"/>
    <property type="match status" value="1"/>
</dbReference>
<dbReference type="Gene3D" id="1.10.10.10">
    <property type="entry name" value="Winged helix-like DNA-binding domain superfamily/Winged helix DNA-binding domain"/>
    <property type="match status" value="1"/>
</dbReference>
<dbReference type="AlphaFoldDB" id="A0A6P6FZ69"/>
<dbReference type="PANTHER" id="PTHR23155:SF1185">
    <property type="entry name" value="DISEASE RESISTANCE RPP8-LIKE PROTEIN 3-RELATED"/>
    <property type="match status" value="1"/>
</dbReference>
<evidence type="ECO:0000259" key="6">
    <source>
        <dbReference type="Pfam" id="PF23559"/>
    </source>
</evidence>
<evidence type="ECO:0000256" key="3">
    <source>
        <dbReference type="ARBA" id="ARBA00022821"/>
    </source>
</evidence>
<dbReference type="InterPro" id="IPR055414">
    <property type="entry name" value="LRR_R13L4/SHOC2-like"/>
</dbReference>
<keyword evidence="8" id="KW-1185">Reference proteome</keyword>
<dbReference type="InterPro" id="IPR038005">
    <property type="entry name" value="RX-like_CC"/>
</dbReference>
<dbReference type="Gene3D" id="1.10.8.430">
    <property type="entry name" value="Helical domain of apoptotic protease-activating factors"/>
    <property type="match status" value="1"/>
</dbReference>
<keyword evidence="1" id="KW-0677">Repeat</keyword>
<dbReference type="InterPro" id="IPR058922">
    <property type="entry name" value="WHD_DRP"/>
</dbReference>
<evidence type="ECO:0000259" key="4">
    <source>
        <dbReference type="Pfam" id="PF00931"/>
    </source>
</evidence>
<gene>
    <name evidence="9" type="primary">LOC107413222</name>
</gene>
<feature type="domain" description="Disease resistance R13L4/SHOC-2-like LRR" evidence="7">
    <location>
        <begin position="595"/>
        <end position="923"/>
    </location>
</feature>
<feature type="domain" description="Disease resistance protein winged helix" evidence="6">
    <location>
        <begin position="423"/>
        <end position="498"/>
    </location>
</feature>
<dbReference type="RefSeq" id="XP_024927259.3">
    <property type="nucleotide sequence ID" value="XM_025071491.3"/>
</dbReference>
<dbReference type="SUPFAM" id="SSF52540">
    <property type="entry name" value="P-loop containing nucleoside triphosphate hydrolases"/>
    <property type="match status" value="1"/>
</dbReference>
<dbReference type="InterPro" id="IPR042197">
    <property type="entry name" value="Apaf_helical"/>
</dbReference>
<protein>
    <submittedName>
        <fullName evidence="9">Disease resistance protein RPP8-like</fullName>
    </submittedName>
</protein>
<evidence type="ECO:0000259" key="7">
    <source>
        <dbReference type="Pfam" id="PF23598"/>
    </source>
</evidence>
<dbReference type="InterPro" id="IPR032675">
    <property type="entry name" value="LRR_dom_sf"/>
</dbReference>
<organism evidence="8 9">
    <name type="scientific">Ziziphus jujuba</name>
    <name type="common">Chinese jujube</name>
    <name type="synonym">Ziziphus sativa</name>
    <dbReference type="NCBI Taxonomy" id="326968"/>
    <lineage>
        <taxon>Eukaryota</taxon>
        <taxon>Viridiplantae</taxon>
        <taxon>Streptophyta</taxon>
        <taxon>Embryophyta</taxon>
        <taxon>Tracheophyta</taxon>
        <taxon>Spermatophyta</taxon>
        <taxon>Magnoliopsida</taxon>
        <taxon>eudicotyledons</taxon>
        <taxon>Gunneridae</taxon>
        <taxon>Pentapetalae</taxon>
        <taxon>rosids</taxon>
        <taxon>fabids</taxon>
        <taxon>Rosales</taxon>
        <taxon>Rhamnaceae</taxon>
        <taxon>Paliureae</taxon>
        <taxon>Ziziphus</taxon>
    </lineage>
</organism>
<dbReference type="SUPFAM" id="SSF52058">
    <property type="entry name" value="L domain-like"/>
    <property type="match status" value="1"/>
</dbReference>
<dbReference type="InParanoid" id="A0A6P6FZ69"/>
<accession>A0A6P6FZ69</accession>
<feature type="domain" description="Disease resistance N-terminal" evidence="5">
    <location>
        <begin position="13"/>
        <end position="95"/>
    </location>
</feature>
<sequence>MAEFVFTKLAESVLSQTVERISELLMQEAASLKSVRDDVVLLQEELRSLKGFVKDADSKQEHDLGLRELVRLVKDVASGAEDVIENYIHEVASSYIKAFHNKSVRAQISFVRERIKVIFTSMQACGITSVAAGEAGTSSSMAELQRSLRRSSPNKEDKDLIILDESTKALTEELTKEEDQLCIVSVVGMGGLGKTTLAKKVFKNVKHHFDTAAWVFLSQRFVPKDVFIEILTQILGKDKIEKLNALKEHDLIELLKEELKEKRYLVVLDDIWTIAAWDSIKRAFPQGKNGSKLLFTTRNREVSTSAGPSSPPIEPHFLTSEESLKLLQRKAFPRGGCPPEFKELGMEMAQKCGGLPLAVIVLGGLLSTKSSLVEWERVLGDVKSYLNKVQSHQQYEGVNEILALSYYDLPYYLKPCFLYLGNFPEDSEISKRKLICLWIGEGFIPTTRTREEMKQTLEAVAEGYLEELIHRCMVQVEKRDHTGIGVKTCRMHDLMRDFCISKAREESFAQIIQQQHESNSSTDVSAASSFEHLDGSHSRRLVIHPGVDLCFKKPWACSTLFRKLLVCNNNPSSSSSSSSSLVESKWVEQQVHPNLRSLLCLGGILSLSTLKSSNFRMLRVLELHFRSRSKIPGGIGNLICLRYLCLRSDHEISLPSSIGNLHNLHILDLKDNWDLIGSVGMISRLIRLRHLSLPYSIGYKQNDFRIDKLKDIETLEYIPAYVLIRSYDALHKLTNLRSISIFYRRDHYNYNDDDVRRVLGSQIVQSGRLTSLEIWICSTEARFPSLESLSSCHSLSKLLLYGEMKFQQQQGLIHLPQSLTKLILSRSEMVQDPMPVLENKLPNLRFLMFYLNAYVGSKMVCSAHGFPNLDTLQLWRLDNLREWIVEKGAMPSLKKLTIEHIQKLEMIPKGLEFVTSLKELEIEDMKNSFCEKLQVKNGIEGQDYYKIRHIPSISFVRVR</sequence>